<dbReference type="RefSeq" id="XP_065328364.1">
    <property type="nucleotide sequence ID" value="XM_065472292.1"/>
</dbReference>
<evidence type="ECO:0000313" key="1">
    <source>
        <dbReference type="EMBL" id="WUR02219.1"/>
    </source>
</evidence>
<name>A0AAX4J8B5_9MICR</name>
<reference evidence="1" key="1">
    <citation type="journal article" date="2024" name="BMC Genomics">
        <title>Functional annotation of a divergent genome using sequence and structure-based similarity.</title>
        <authorList>
            <person name="Svedberg D."/>
            <person name="Winiger R.R."/>
            <person name="Berg A."/>
            <person name="Sharma H."/>
            <person name="Tellgren-Roth C."/>
            <person name="Debrunner-Vossbrinck B.A."/>
            <person name="Vossbrinck C.R."/>
            <person name="Barandun J."/>
        </authorList>
    </citation>
    <scope>NUCLEOTIDE SEQUENCE</scope>
    <source>
        <strain evidence="1">Illinois isolate</strain>
    </source>
</reference>
<accession>A0AAX4J8B5</accession>
<organism evidence="1 2">
    <name type="scientific">Vairimorpha necatrix</name>
    <dbReference type="NCBI Taxonomy" id="6039"/>
    <lineage>
        <taxon>Eukaryota</taxon>
        <taxon>Fungi</taxon>
        <taxon>Fungi incertae sedis</taxon>
        <taxon>Microsporidia</taxon>
        <taxon>Nosematidae</taxon>
        <taxon>Vairimorpha</taxon>
    </lineage>
</organism>
<dbReference type="EMBL" id="CP142726">
    <property type="protein sequence ID" value="WUR02219.1"/>
    <property type="molecule type" value="Genomic_DNA"/>
</dbReference>
<gene>
    <name evidence="1" type="ORF">VNE69_01158</name>
</gene>
<dbReference type="AlphaFoldDB" id="A0AAX4J8B5"/>
<dbReference type="GeneID" id="90540022"/>
<dbReference type="KEGG" id="vnx:VNE69_01158"/>
<protein>
    <submittedName>
        <fullName evidence="1">Uncharacterized protein</fullName>
    </submittedName>
</protein>
<evidence type="ECO:0000313" key="2">
    <source>
        <dbReference type="Proteomes" id="UP001334084"/>
    </source>
</evidence>
<keyword evidence="2" id="KW-1185">Reference proteome</keyword>
<dbReference type="Proteomes" id="UP001334084">
    <property type="component" value="Chromosome 1"/>
</dbReference>
<proteinExistence type="predicted"/>
<sequence>MNISNQSDVEILLKSPTKISNLRKVGEFISTLTSVEKQKNFLKTISSKVPVLKIKTSNMFDEFTDDFISSIKNKKLDDFMFKYNKNKKIIPCAQAKNISYKKLSYNEAIVYVNPETVNVYLEKESYIIKYESIKEAYYKDGKYNLILYSSFSFKFETESSDKNFIDKLNKKIYRKLQVQKNNLTSENNKFNLVAPTPDKTKVDISEEINNKKGDMSDEEINYQLKVYNKDENKSKPIKKQGKEKHVAKKESNTLKKNVQNNESMNKLEILNEKTNKLDLLNENTIKDGKYTAMSELEFHNKTEDTPINEQNTLNSEQNINTDERASIASNVKDFEQASINEEITTDWSFLEPHNKKEKFKKSAHEVETSKTEPDLVKYSLCHKLLDFKDSNNTEFISENLTIQMSTNYGSRRIFESSENEKQSFSSYSSEKDFNIVNPPVLRNINNEEINKILRRHTKCVVKKFCLCSKQIHKKNKFRLERLYKLVNFYISKYDSIINFINNKYDDQL</sequence>